<organism evidence="2 3">
    <name type="scientific">Kribbella albertanoniae</name>
    <dbReference type="NCBI Taxonomy" id="1266829"/>
    <lineage>
        <taxon>Bacteria</taxon>
        <taxon>Bacillati</taxon>
        <taxon>Actinomycetota</taxon>
        <taxon>Actinomycetes</taxon>
        <taxon>Propionibacteriales</taxon>
        <taxon>Kribbellaceae</taxon>
        <taxon>Kribbella</taxon>
    </lineage>
</organism>
<sequence length="152" mass="15121">MKTIAAVLLMTAALAGCAEAGDGVATASSTPSATTPAAQTFSACMADHGVQVSEPAPGKGLAGIDPALVNSPAFKTALAACKDLIPGGVRGSEAPADQTKYLEFAKCMRSNGLPDFPDPKPGSKDGMFGGGAVDRNNPAFKKAAEACSHVLG</sequence>
<comment type="caution">
    <text evidence="2">The sequence shown here is derived from an EMBL/GenBank/DDBJ whole genome shotgun (WGS) entry which is preliminary data.</text>
</comment>
<name>A0A4R4Q4F3_9ACTN</name>
<dbReference type="EMBL" id="SMKA01000052">
    <property type="protein sequence ID" value="TDC29957.1"/>
    <property type="molecule type" value="Genomic_DNA"/>
</dbReference>
<feature type="signal peptide" evidence="1">
    <location>
        <begin position="1"/>
        <end position="20"/>
    </location>
</feature>
<keyword evidence="3" id="KW-1185">Reference proteome</keyword>
<gene>
    <name evidence="2" type="ORF">E1261_14560</name>
</gene>
<evidence type="ECO:0000313" key="2">
    <source>
        <dbReference type="EMBL" id="TDC29957.1"/>
    </source>
</evidence>
<reference evidence="2 3" key="1">
    <citation type="submission" date="2019-03" db="EMBL/GenBank/DDBJ databases">
        <title>Draft genome sequences of novel Actinobacteria.</title>
        <authorList>
            <person name="Sahin N."/>
            <person name="Ay H."/>
            <person name="Saygin H."/>
        </authorList>
    </citation>
    <scope>NUCLEOTIDE SEQUENCE [LARGE SCALE GENOMIC DNA]</scope>
    <source>
        <strain evidence="2 3">JCM 30547</strain>
    </source>
</reference>
<feature type="chain" id="PRO_5038383166" evidence="1">
    <location>
        <begin position="21"/>
        <end position="152"/>
    </location>
</feature>
<dbReference type="OrthoDB" id="7949713at2"/>
<accession>A0A4R4Q4F3</accession>
<keyword evidence="1" id="KW-0732">Signal</keyword>
<dbReference type="Proteomes" id="UP000295075">
    <property type="component" value="Unassembled WGS sequence"/>
</dbReference>
<dbReference type="AlphaFoldDB" id="A0A4R4Q4F3"/>
<dbReference type="RefSeq" id="WP_132406831.1">
    <property type="nucleotide sequence ID" value="NZ_SMKA01000052.1"/>
</dbReference>
<evidence type="ECO:0000313" key="3">
    <source>
        <dbReference type="Proteomes" id="UP000295075"/>
    </source>
</evidence>
<proteinExistence type="predicted"/>
<evidence type="ECO:0000256" key="1">
    <source>
        <dbReference type="SAM" id="SignalP"/>
    </source>
</evidence>
<protein>
    <submittedName>
        <fullName evidence="2">Uncharacterized protein</fullName>
    </submittedName>
</protein>
<dbReference type="PROSITE" id="PS51257">
    <property type="entry name" value="PROKAR_LIPOPROTEIN"/>
    <property type="match status" value="1"/>
</dbReference>